<gene>
    <name evidence="7" type="ORF">JKP88DRAFT_247728</name>
</gene>
<dbReference type="SMART" id="SM00060">
    <property type="entry name" value="FN3"/>
    <property type="match status" value="3"/>
</dbReference>
<keyword evidence="1 3" id="KW-0853">WD repeat</keyword>
<feature type="repeat" description="WD" evidence="3">
    <location>
        <begin position="313"/>
        <end position="345"/>
    </location>
</feature>
<evidence type="ECO:0000259" key="6">
    <source>
        <dbReference type="PROSITE" id="PS50853"/>
    </source>
</evidence>
<evidence type="ECO:0000313" key="7">
    <source>
        <dbReference type="EMBL" id="KAG5179095.1"/>
    </source>
</evidence>
<evidence type="ECO:0000256" key="5">
    <source>
        <dbReference type="SAM" id="MobiDB-lite"/>
    </source>
</evidence>
<protein>
    <recommendedName>
        <fullName evidence="6">Fibronectin type-III domain-containing protein</fullName>
    </recommendedName>
</protein>
<dbReference type="Gene3D" id="2.130.10.10">
    <property type="entry name" value="YVTN repeat-like/Quinoprotein amine dehydrogenase"/>
    <property type="match status" value="2"/>
</dbReference>
<dbReference type="PROSITE" id="PS50294">
    <property type="entry name" value="WD_REPEATS_REGION"/>
    <property type="match status" value="4"/>
</dbReference>
<reference evidence="7" key="1">
    <citation type="submission" date="2021-02" db="EMBL/GenBank/DDBJ databases">
        <title>First Annotated Genome of the Yellow-green Alga Tribonema minus.</title>
        <authorList>
            <person name="Mahan K.M."/>
        </authorList>
    </citation>
    <scope>NUCLEOTIDE SEQUENCE</scope>
    <source>
        <strain evidence="7">UTEX B ZZ1240</strain>
    </source>
</reference>
<sequence length="2275" mass="240051">MFGTLKHEAQLAMDGDDVASAQGSGAGSLESSQLSIDFSIQRKKVSRLQKKARVAHTLDVVGHYQRTKARARLELEAVAVQRRKAISDAREALERQKMLAEEKRTWDAYELNARNYARLVRLAHEEKEQKEMAAAAAAREEQLQQEEGILFENGIAVGNRRWKNSPELKTALHAHTEPVLAIAVSSCLRYIASASADHCVKLWDMKPRETGCGDAVSAAPQSTKTELSALNWDCVAVLAGHTRAVHDVAFAPHFSLHHRPRGAAAYRYGDPPRLDHTVVTAGGCGRVLVWDLSISARRPRHALDAHPHAVARAIAFSRDGARLVTGGGDGAVRLWDVAGGYLLFEYRAGGVSAAVAAAAVMSVVFSPSGRYIASCSDLDDSAIRIWWAHMPLPNARGAAPAQSLCLRLRWSTSGLVKRIKAMLGPETDALFLTTQETSEKRESSDESEKESVLPLRSPTASRQLNSKREAMRPPLEDKASSGGFSIAIVTDDGSGKPISTDQYHRESKLTIKLRGMHRFKGFYLGATCTRTGEKGANPKDGGGDRYGKFSLALREPGDEDLGHVAISADRRVVSAQSLDAAALEEGALQEVRLRWRADRDKGAGWVTFKAVFYYEPEKPRKAAAATAKSAVAGATSCSNSTLAGPSQKQPWSHTTAVWVSLREVPQPVTKKMVEEAAARLNRKPRKRPFDTTSRSNAFGQALRSAALCGSWHRVQDFLDERARMDQGHGLAKLYDNYMVAAAAHHLHINSAKIRFMLLTRCPSPVWSAARIRDGAMTVMTAEQEPFQQDVAGDTPDDAAVTPSVDTGGNAAADGDAPTALEDADPQLLAAIMRRARAELQQLTRARRAQLASARELGDMVGDLRRHQLQLQLQHEVQGVDAAAQQQTTSLINGGVFGTGAPHLLMPMPKLYPSDSSIAYDEVDDACSVGSSSASIAAASGGGSSGMVAADDLPSLEELVRAAVERDAALRRALLSRRRNSMVLEMQNAEPADQGQPPLQPLDPSRNLSIAAKGGGLVEQQMHKYMRPMVTVSDQVKPVKPQRHPNASADSKTTTLETGNGSSALAASSSRAVAVTDVTAVTAAVNRARRGGLAQLPGLSALVDNGANGGAYGACDAHGASAAGALITVEDVARANGGLLLTLTCTPGGAASTCCHQGAVNQIAWSPDGSRLASAGDDGLVKLWDPNWDPRGPHVGGAAGTLAGEHKGGALSLCWSADGLFVASAGADAAIRIWSMRTLEAVRVLRGHADAIHRVLFTQGFVGRSALATAAAAAAAAPGARSPGASPTAAAARSPLSSTAVVSAAATPVSTARLAAAAIGAGTAAAAAAGADAAAGGAVGGGGGGGAVTPKTTRSTAASAAAAAQASSAAAPLSASAALLLVSCGGEGEVRLWDLSPDVPSKPSRPWVTFAGADSITLVWHPPAAGAAALTAHIIGIRAAGAAGAHDTTHEVTAPGDATRREIPALLPGTVHTFRIAAVNHVGRGEWSEESEAVATDVVVPPPVERPRAAHVTANAVTVTFLAPAPTLPQMQIHAFILRAVGHGDIKLSITWDEALAAGQAFASEHGLDTATADPTSELKLDMGSGAPSVPLLAAAATGQSKVKAIRALKGRTSALLVDTAAQQAKRHHIFMCATIDSLAPGVSYRFTVSGINSKGEGPPSLPSHTARTLAVPPSQCSPPTANPAALPDGKSTIEVTWTPPADGGAAINGFIVRHCKVLQAGDQAHEQDTLEVKCGRNDVTKAIGGLLCGGLYTFCVRAVNSEGQGPWSEPSEPCRTLTTAPDQPSEPIISDTFDTAMELMLVLPQCNGDPVLKFVVERREHGGAWTHPLQVQLVMQPVHPAQCQQTREGGGADSGAGSASANVMSVAAEPIINSSVGGGGGMQALVLDSSSPTKQREAAQVTVTLEGLNKDLDMLHERSRLQHVIVKLDQQLGATWEPLPSLVDRVTHMRAQIWVSFGHYLEQVPFVQHDLVSWQKYAALHLRNPLEVTAEWYHKRGCETLLTDLATTADSIEQLKELVPVLVDEIYAGYSSRYRLDSATSTRAALCTELDRLSELVAAAQAGVERLHDAPYKATRVPADTVPELQELSDTLHIEVEVSHISTSIQFGAPPTSQTGKFKIQIPTSNEPTGAAQKAWAQTWASKFNLPPFPDLTRPWSREVPALPGDFALSETLPQHPLIDAACQGLSVAAREQSVLAKALAMCEEAPCDHWSPLHHELARGEWDVYREALMQQQLRNVKPASPPGRISGGHGVRASTIMRAPTLLKMFPPATSGA</sequence>
<feature type="domain" description="Fibronectin type-III" evidence="6">
    <location>
        <begin position="1401"/>
        <end position="1502"/>
    </location>
</feature>
<dbReference type="SMART" id="SM00320">
    <property type="entry name" value="WD40"/>
    <property type="match status" value="7"/>
</dbReference>
<comment type="caution">
    <text evidence="7">The sequence shown here is derived from an EMBL/GenBank/DDBJ whole genome shotgun (WGS) entry which is preliminary data.</text>
</comment>
<feature type="region of interest" description="Disordered" evidence="5">
    <location>
        <begin position="1036"/>
        <end position="1061"/>
    </location>
</feature>
<feature type="repeat" description="WD" evidence="3">
    <location>
        <begin position="172"/>
        <end position="206"/>
    </location>
</feature>
<feature type="domain" description="Fibronectin type-III" evidence="6">
    <location>
        <begin position="1679"/>
        <end position="1782"/>
    </location>
</feature>
<dbReference type="Proteomes" id="UP000664859">
    <property type="component" value="Unassembled WGS sequence"/>
</dbReference>
<dbReference type="Pfam" id="PF00041">
    <property type="entry name" value="fn3"/>
    <property type="match status" value="2"/>
</dbReference>
<feature type="region of interest" description="Disordered" evidence="5">
    <location>
        <begin position="1763"/>
        <end position="1787"/>
    </location>
</feature>
<dbReference type="PROSITE" id="PS00678">
    <property type="entry name" value="WD_REPEATS_1"/>
    <property type="match status" value="2"/>
</dbReference>
<dbReference type="EMBL" id="JAFCMP010000501">
    <property type="protein sequence ID" value="KAG5179095.1"/>
    <property type="molecule type" value="Genomic_DNA"/>
</dbReference>
<dbReference type="OrthoDB" id="5594999at2759"/>
<dbReference type="Pfam" id="PF00400">
    <property type="entry name" value="WD40"/>
    <property type="match status" value="5"/>
</dbReference>
<organism evidence="7 8">
    <name type="scientific">Tribonema minus</name>
    <dbReference type="NCBI Taxonomy" id="303371"/>
    <lineage>
        <taxon>Eukaryota</taxon>
        <taxon>Sar</taxon>
        <taxon>Stramenopiles</taxon>
        <taxon>Ochrophyta</taxon>
        <taxon>PX clade</taxon>
        <taxon>Xanthophyceae</taxon>
        <taxon>Tribonematales</taxon>
        <taxon>Tribonemataceae</taxon>
        <taxon>Tribonema</taxon>
    </lineage>
</organism>
<feature type="repeat" description="WD" evidence="3">
    <location>
        <begin position="1152"/>
        <end position="1184"/>
    </location>
</feature>
<feature type="compositionally biased region" description="Low complexity" evidence="5">
    <location>
        <begin position="805"/>
        <end position="818"/>
    </location>
</feature>
<feature type="compositionally biased region" description="Basic and acidic residues" evidence="5">
    <location>
        <begin position="437"/>
        <end position="451"/>
    </location>
</feature>
<keyword evidence="2" id="KW-0677">Repeat</keyword>
<feature type="region of interest" description="Disordered" evidence="5">
    <location>
        <begin position="787"/>
        <end position="818"/>
    </location>
</feature>
<dbReference type="SUPFAM" id="SSF49265">
    <property type="entry name" value="Fibronectin type III"/>
    <property type="match status" value="2"/>
</dbReference>
<dbReference type="InterPro" id="IPR013783">
    <property type="entry name" value="Ig-like_fold"/>
</dbReference>
<accession>A0A836CAF5</accession>
<evidence type="ECO:0000256" key="1">
    <source>
        <dbReference type="ARBA" id="ARBA00022574"/>
    </source>
</evidence>
<dbReference type="PANTHER" id="PTHR19879">
    <property type="entry name" value="TRANSCRIPTION INITIATION FACTOR TFIID"/>
    <property type="match status" value="1"/>
</dbReference>
<proteinExistence type="predicted"/>
<dbReference type="InterPro" id="IPR019775">
    <property type="entry name" value="WD40_repeat_CS"/>
</dbReference>
<dbReference type="CDD" id="cd00063">
    <property type="entry name" value="FN3"/>
    <property type="match status" value="3"/>
</dbReference>
<dbReference type="InterPro" id="IPR036116">
    <property type="entry name" value="FN3_sf"/>
</dbReference>
<feature type="compositionally biased region" description="Polar residues" evidence="5">
    <location>
        <begin position="1047"/>
        <end position="1056"/>
    </location>
</feature>
<dbReference type="PROSITE" id="PS50082">
    <property type="entry name" value="WD_REPEATS_2"/>
    <property type="match status" value="4"/>
</dbReference>
<feature type="compositionally biased region" description="Basic and acidic residues" evidence="5">
    <location>
        <begin position="466"/>
        <end position="479"/>
    </location>
</feature>
<keyword evidence="4" id="KW-0175">Coiled coil</keyword>
<keyword evidence="8" id="KW-1185">Reference proteome</keyword>
<dbReference type="InterPro" id="IPR003961">
    <property type="entry name" value="FN3_dom"/>
</dbReference>
<evidence type="ECO:0000256" key="4">
    <source>
        <dbReference type="SAM" id="Coils"/>
    </source>
</evidence>
<name>A0A836CAF5_9STRA</name>
<dbReference type="InterPro" id="IPR015943">
    <property type="entry name" value="WD40/YVTN_repeat-like_dom_sf"/>
</dbReference>
<dbReference type="InterPro" id="IPR001680">
    <property type="entry name" value="WD40_rpt"/>
</dbReference>
<dbReference type="PANTHER" id="PTHR19879:SF9">
    <property type="entry name" value="TRANSCRIPTION INITIATION FACTOR TFIID SUBUNIT 5"/>
    <property type="match status" value="1"/>
</dbReference>
<feature type="coiled-coil region" evidence="4">
    <location>
        <begin position="83"/>
        <end position="146"/>
    </location>
</feature>
<evidence type="ECO:0000256" key="2">
    <source>
        <dbReference type="ARBA" id="ARBA00022737"/>
    </source>
</evidence>
<evidence type="ECO:0000313" key="8">
    <source>
        <dbReference type="Proteomes" id="UP000664859"/>
    </source>
</evidence>
<feature type="repeat" description="WD" evidence="3">
    <location>
        <begin position="1202"/>
        <end position="1243"/>
    </location>
</feature>
<evidence type="ECO:0000256" key="3">
    <source>
        <dbReference type="PROSITE-ProRule" id="PRU00221"/>
    </source>
</evidence>
<dbReference type="SUPFAM" id="SSF50978">
    <property type="entry name" value="WD40 repeat-like"/>
    <property type="match status" value="2"/>
</dbReference>
<dbReference type="Gene3D" id="2.60.40.10">
    <property type="entry name" value="Immunoglobulins"/>
    <property type="match status" value="3"/>
</dbReference>
<dbReference type="InterPro" id="IPR036322">
    <property type="entry name" value="WD40_repeat_dom_sf"/>
</dbReference>
<dbReference type="PROSITE" id="PS50853">
    <property type="entry name" value="FN3"/>
    <property type="match status" value="2"/>
</dbReference>
<feature type="region of interest" description="Disordered" evidence="5">
    <location>
        <begin position="435"/>
        <end position="483"/>
    </location>
</feature>